<gene>
    <name evidence="2" type="ORF">AFERRI_20819</name>
</gene>
<keyword evidence="3" id="KW-1185">Reference proteome</keyword>
<proteinExistence type="predicted"/>
<dbReference type="InterPro" id="IPR015943">
    <property type="entry name" value="WD40/YVTN_repeat-like_dom_sf"/>
</dbReference>
<dbReference type="Proteomes" id="UP000193925">
    <property type="component" value="Chromosome AFERRI"/>
</dbReference>
<dbReference type="SMART" id="SM00564">
    <property type="entry name" value="PQQ"/>
    <property type="match status" value="6"/>
</dbReference>
<dbReference type="Pfam" id="PF13360">
    <property type="entry name" value="PQQ_2"/>
    <property type="match status" value="3"/>
</dbReference>
<protein>
    <submittedName>
        <fullName evidence="2">PQQ enzyme repeat protein</fullName>
    </submittedName>
</protein>
<dbReference type="InterPro" id="IPR018391">
    <property type="entry name" value="PQQ_b-propeller_rpt"/>
</dbReference>
<feature type="domain" description="Pyrrolo-quinoline quinone repeat" evidence="1">
    <location>
        <begin position="180"/>
        <end position="343"/>
    </location>
</feature>
<evidence type="ECO:0000313" key="3">
    <source>
        <dbReference type="Proteomes" id="UP000193925"/>
    </source>
</evidence>
<name>A0ABY1MRX3_9PROT</name>
<accession>A0ABY1MRX3</accession>
<sequence>MGWTLSPCHGPATAKLSFLESVTCCRGGFMLKMCFSRRFYQTAKTDRSWIVSWIFLAATSITTIHAYASSQFEENAQHLAFTKNKVGTFDIRVGQPIIAPPAVDGKNLLVTTGKTGRHQSGQVLSINEKTGAILWRTPLGNITMTQAVVAGDYVIVGLGGKRMFAVNAGRSCRSRFPHAIVALQATTGKIVWKYATRCQDMPTPTDVHHEILTPTGGGRFIALDSHTGKLLWQIPIDGWSGMSSPARARSNLYFGTDNTFTNRNDFYDINWRTHKVVWTRNFTHAVNLAEASPVIHKDTVFTAFMHIQSYGPFSFVAHLWNHIPMREFTFQIVSMNATTGQLLHQQIIYSHTVSPVQWADYSITSDDIYWKNWVMAALRKAARALNITIRLSDMDKSDPALPGIYDPPLTAWHHIIYVEPRLTKRLYAIDAHTEKILWSFRTGEDITNPNIYHGVLYTVNMKGKLYVLDAQTGDLIYTKKLGTGTVGPSEGLLSPHAFIVGGRSGKLISLFIASRHRK</sequence>
<dbReference type="Gene3D" id="2.130.10.10">
    <property type="entry name" value="YVTN repeat-like/Quinoprotein amine dehydrogenase"/>
    <property type="match status" value="3"/>
</dbReference>
<dbReference type="SUPFAM" id="SSF50998">
    <property type="entry name" value="Quinoprotein alcohol dehydrogenase-like"/>
    <property type="match status" value="2"/>
</dbReference>
<dbReference type="InterPro" id="IPR002372">
    <property type="entry name" value="PQQ_rpt_dom"/>
</dbReference>
<dbReference type="PANTHER" id="PTHR34512">
    <property type="entry name" value="CELL SURFACE PROTEIN"/>
    <property type="match status" value="1"/>
</dbReference>
<feature type="domain" description="Pyrrolo-quinoline quinone repeat" evidence="1">
    <location>
        <begin position="423"/>
        <end position="513"/>
    </location>
</feature>
<dbReference type="PANTHER" id="PTHR34512:SF30">
    <property type="entry name" value="OUTER MEMBRANE PROTEIN ASSEMBLY FACTOR BAMB"/>
    <property type="match status" value="1"/>
</dbReference>
<evidence type="ECO:0000259" key="1">
    <source>
        <dbReference type="Pfam" id="PF13360"/>
    </source>
</evidence>
<dbReference type="EMBL" id="LT841305">
    <property type="protein sequence ID" value="SMH66030.1"/>
    <property type="molecule type" value="Genomic_DNA"/>
</dbReference>
<organism evidence="2 3">
    <name type="scientific">Acidithiobacillus ferrivorans</name>
    <dbReference type="NCBI Taxonomy" id="160808"/>
    <lineage>
        <taxon>Bacteria</taxon>
        <taxon>Pseudomonadati</taxon>
        <taxon>Pseudomonadota</taxon>
        <taxon>Acidithiobacillia</taxon>
        <taxon>Acidithiobacillales</taxon>
        <taxon>Acidithiobacillaceae</taxon>
        <taxon>Acidithiobacillus</taxon>
    </lineage>
</organism>
<dbReference type="InterPro" id="IPR011047">
    <property type="entry name" value="Quinoprotein_ADH-like_sf"/>
</dbReference>
<reference evidence="2 3" key="1">
    <citation type="submission" date="2017-03" db="EMBL/GenBank/DDBJ databases">
        <authorList>
            <person name="Regsiter A."/>
            <person name="William W."/>
        </authorList>
    </citation>
    <scope>NUCLEOTIDE SEQUENCE [LARGE SCALE GENOMIC DNA]</scope>
    <source>
        <strain evidence="2">PRJEB5721</strain>
    </source>
</reference>
<evidence type="ECO:0000313" key="2">
    <source>
        <dbReference type="EMBL" id="SMH66030.1"/>
    </source>
</evidence>
<feature type="domain" description="Pyrrolo-quinoline quinone repeat" evidence="1">
    <location>
        <begin position="99"/>
        <end position="167"/>
    </location>
</feature>